<evidence type="ECO:0000256" key="3">
    <source>
        <dbReference type="ARBA" id="ARBA00022723"/>
    </source>
</evidence>
<dbReference type="SMART" id="SM00278">
    <property type="entry name" value="HhH1"/>
    <property type="match status" value="1"/>
</dbReference>
<dbReference type="GO" id="GO:0003677">
    <property type="term" value="F:DNA binding"/>
    <property type="evidence" value="ECO:0007669"/>
    <property type="project" value="InterPro"/>
</dbReference>
<evidence type="ECO:0000256" key="5">
    <source>
        <dbReference type="ARBA" id="ARBA00022801"/>
    </source>
</evidence>
<organism evidence="12">
    <name type="scientific">Thermocrinis ruber</name>
    <dbReference type="NCBI Taxonomy" id="75906"/>
    <lineage>
        <taxon>Bacteria</taxon>
        <taxon>Pseudomonadati</taxon>
        <taxon>Aquificota</taxon>
        <taxon>Aquificia</taxon>
        <taxon>Aquificales</taxon>
        <taxon>Aquificaceae</taxon>
        <taxon>Thermocrinis</taxon>
    </lineage>
</organism>
<evidence type="ECO:0000256" key="7">
    <source>
        <dbReference type="ARBA" id="ARBA00023014"/>
    </source>
</evidence>
<dbReference type="Gene3D" id="1.10.340.30">
    <property type="entry name" value="Hypothetical protein, domain 2"/>
    <property type="match status" value="1"/>
</dbReference>
<evidence type="ECO:0000313" key="12">
    <source>
        <dbReference type="EMBL" id="HHO74779.1"/>
    </source>
</evidence>
<evidence type="ECO:0000256" key="8">
    <source>
        <dbReference type="ARBA" id="ARBA00023204"/>
    </source>
</evidence>
<dbReference type="SMART" id="SM00478">
    <property type="entry name" value="ENDO3c"/>
    <property type="match status" value="1"/>
</dbReference>
<reference evidence="12" key="1">
    <citation type="journal article" date="2020" name="mSystems">
        <title>Genome- and Community-Level Interaction Insights into Carbon Utilization and Element Cycling Functions of Hydrothermarchaeota in Hydrothermal Sediment.</title>
        <authorList>
            <person name="Zhou Z."/>
            <person name="Liu Y."/>
            <person name="Xu W."/>
            <person name="Pan J."/>
            <person name="Luo Z.H."/>
            <person name="Li M."/>
        </authorList>
    </citation>
    <scope>NUCLEOTIDE SEQUENCE [LARGE SCALE GENOMIC DNA]</scope>
    <source>
        <strain evidence="12">SpSt-114</strain>
    </source>
</reference>
<comment type="similarity">
    <text evidence="1">Belongs to the Nth/MutY family.</text>
</comment>
<keyword evidence="9" id="KW-0326">Glycosidase</keyword>
<keyword evidence="2" id="KW-0004">4Fe-4S</keyword>
<sequence>MLSLVQLYQLLLDFYGYQGWWPVDEGYHATKGTDPRDEIIIGAVLTQNTAWRNVEKALENLKKYGELSLEFIRQVSTKELEELIRSSGFYRLKAQRLKHIAEFFNPTDVVDRVSREELLKVKGIGKETADAILLYAGGRLSFVIDAYTKRLFKRLYGLDGGYEDLKTYVEVNIPKDLTIYKEFHALIDEHAKKYCKSTPRCGGCFLKNFCLSAIPSS</sequence>
<name>A0A7C5T296_9AQUI</name>
<evidence type="ECO:0000256" key="2">
    <source>
        <dbReference type="ARBA" id="ARBA00022485"/>
    </source>
</evidence>
<keyword evidence="7" id="KW-0411">Iron-sulfur</keyword>
<evidence type="ECO:0000256" key="4">
    <source>
        <dbReference type="ARBA" id="ARBA00022763"/>
    </source>
</evidence>
<keyword evidence="12" id="KW-0255">Endonuclease</keyword>
<dbReference type="PANTHER" id="PTHR10359">
    <property type="entry name" value="A/G-SPECIFIC ADENINE GLYCOSYLASE/ENDONUCLEASE III"/>
    <property type="match status" value="1"/>
</dbReference>
<dbReference type="InterPro" id="IPR011257">
    <property type="entry name" value="DNA_glycosylase"/>
</dbReference>
<comment type="caution">
    <text evidence="12">The sequence shown here is derived from an EMBL/GenBank/DDBJ whole genome shotgun (WGS) entry which is preliminary data.</text>
</comment>
<evidence type="ECO:0000256" key="1">
    <source>
        <dbReference type="ARBA" id="ARBA00008343"/>
    </source>
</evidence>
<dbReference type="GO" id="GO:0046872">
    <property type="term" value="F:metal ion binding"/>
    <property type="evidence" value="ECO:0007669"/>
    <property type="project" value="UniProtKB-KW"/>
</dbReference>
<proteinExistence type="inferred from homology"/>
<evidence type="ECO:0000256" key="6">
    <source>
        <dbReference type="ARBA" id="ARBA00023004"/>
    </source>
</evidence>
<keyword evidence="6" id="KW-0408">Iron</keyword>
<dbReference type="AlphaFoldDB" id="A0A7C5T296"/>
<protein>
    <submittedName>
        <fullName evidence="12">Endonuclease III domain-containing protein</fullName>
    </submittedName>
</protein>
<dbReference type="GO" id="GO:0019104">
    <property type="term" value="F:DNA N-glycosylase activity"/>
    <property type="evidence" value="ECO:0007669"/>
    <property type="project" value="UniProtKB-ARBA"/>
</dbReference>
<evidence type="ECO:0000259" key="10">
    <source>
        <dbReference type="SMART" id="SM00278"/>
    </source>
</evidence>
<dbReference type="EMBL" id="DSAC01000114">
    <property type="protein sequence ID" value="HHO74779.1"/>
    <property type="molecule type" value="Genomic_DNA"/>
</dbReference>
<feature type="domain" description="HhH-GPD" evidence="11">
    <location>
        <begin position="45"/>
        <end position="193"/>
    </location>
</feature>
<keyword evidence="12" id="KW-0540">Nuclease</keyword>
<dbReference type="PIRSF" id="PIRSF001435">
    <property type="entry name" value="Nth"/>
    <property type="match status" value="1"/>
</dbReference>
<gene>
    <name evidence="12" type="ORF">ENN04_09175</name>
</gene>
<dbReference type="InterPro" id="IPR003265">
    <property type="entry name" value="HhH-GPD_domain"/>
</dbReference>
<dbReference type="GO" id="GO:0004519">
    <property type="term" value="F:endonuclease activity"/>
    <property type="evidence" value="ECO:0007669"/>
    <property type="project" value="UniProtKB-KW"/>
</dbReference>
<dbReference type="GO" id="GO:0051539">
    <property type="term" value="F:4 iron, 4 sulfur cluster binding"/>
    <property type="evidence" value="ECO:0007669"/>
    <property type="project" value="UniProtKB-KW"/>
</dbReference>
<keyword evidence="5" id="KW-0378">Hydrolase</keyword>
<evidence type="ECO:0000259" key="11">
    <source>
        <dbReference type="SMART" id="SM00478"/>
    </source>
</evidence>
<keyword evidence="4" id="KW-0227">DNA damage</keyword>
<feature type="domain" description="Helix-hairpin-helix DNA-binding motif class 1" evidence="10">
    <location>
        <begin position="116"/>
        <end position="135"/>
    </location>
</feature>
<dbReference type="Gene3D" id="1.10.1670.10">
    <property type="entry name" value="Helix-hairpin-Helix base-excision DNA repair enzymes (C-terminal)"/>
    <property type="match status" value="1"/>
</dbReference>
<dbReference type="Pfam" id="PF00730">
    <property type="entry name" value="HhH-GPD"/>
    <property type="match status" value="1"/>
</dbReference>
<dbReference type="Pfam" id="PF00633">
    <property type="entry name" value="HHH"/>
    <property type="match status" value="1"/>
</dbReference>
<dbReference type="CDD" id="cd00056">
    <property type="entry name" value="ENDO3c"/>
    <property type="match status" value="1"/>
</dbReference>
<accession>A0A7C5T296</accession>
<dbReference type="InterPro" id="IPR003583">
    <property type="entry name" value="Hlx-hairpin-Hlx_DNA-bd_motif"/>
</dbReference>
<dbReference type="PANTHER" id="PTHR10359:SF19">
    <property type="entry name" value="DNA REPAIR GLYCOSYLASE MJ1434-RELATED"/>
    <property type="match status" value="1"/>
</dbReference>
<dbReference type="GO" id="GO:0006284">
    <property type="term" value="P:base-excision repair"/>
    <property type="evidence" value="ECO:0007669"/>
    <property type="project" value="InterPro"/>
</dbReference>
<dbReference type="InterPro" id="IPR000445">
    <property type="entry name" value="HhH_motif"/>
</dbReference>
<dbReference type="SUPFAM" id="SSF48150">
    <property type="entry name" value="DNA-glycosylase"/>
    <property type="match status" value="1"/>
</dbReference>
<keyword evidence="3" id="KW-0479">Metal-binding</keyword>
<evidence type="ECO:0000256" key="9">
    <source>
        <dbReference type="ARBA" id="ARBA00023295"/>
    </source>
</evidence>
<dbReference type="InterPro" id="IPR023170">
    <property type="entry name" value="HhH_base_excis_C"/>
</dbReference>
<keyword evidence="8" id="KW-0234">DNA repair</keyword>